<feature type="domain" description="Replication protein A 70 kDa DNA-binding subunit B/D first OB fold" evidence="7">
    <location>
        <begin position="5"/>
        <end position="83"/>
    </location>
</feature>
<keyword evidence="2" id="KW-0479">Metal-binding</keyword>
<organism evidence="9 10">
    <name type="scientific">Artemisia annua</name>
    <name type="common">Sweet wormwood</name>
    <dbReference type="NCBI Taxonomy" id="35608"/>
    <lineage>
        <taxon>Eukaryota</taxon>
        <taxon>Viridiplantae</taxon>
        <taxon>Streptophyta</taxon>
        <taxon>Embryophyta</taxon>
        <taxon>Tracheophyta</taxon>
        <taxon>Spermatophyta</taxon>
        <taxon>Magnoliopsida</taxon>
        <taxon>eudicotyledons</taxon>
        <taxon>Gunneridae</taxon>
        <taxon>Pentapetalae</taxon>
        <taxon>asterids</taxon>
        <taxon>campanulids</taxon>
        <taxon>Asterales</taxon>
        <taxon>Asteraceae</taxon>
        <taxon>Asteroideae</taxon>
        <taxon>Anthemideae</taxon>
        <taxon>Artemisiinae</taxon>
        <taxon>Artemisia</taxon>
    </lineage>
</organism>
<keyword evidence="3" id="KW-0863">Zinc-finger</keyword>
<dbReference type="InterPro" id="IPR012340">
    <property type="entry name" value="NA-bd_OB-fold"/>
</dbReference>
<dbReference type="GO" id="GO:0003677">
    <property type="term" value="F:DNA binding"/>
    <property type="evidence" value="ECO:0007669"/>
    <property type="project" value="UniProtKB-KW"/>
</dbReference>
<evidence type="ECO:0000256" key="2">
    <source>
        <dbReference type="ARBA" id="ARBA00022723"/>
    </source>
</evidence>
<dbReference type="STRING" id="35608.A0A2U1N1K6"/>
<comment type="similarity">
    <text evidence="1">Belongs to the replication factor A protein 1 family.</text>
</comment>
<keyword evidence="10" id="KW-1185">Reference proteome</keyword>
<keyword evidence="4" id="KW-0862">Zinc</keyword>
<feature type="region of interest" description="Disordered" evidence="6">
    <location>
        <begin position="408"/>
        <end position="468"/>
    </location>
</feature>
<dbReference type="SUPFAM" id="SSF50249">
    <property type="entry name" value="Nucleic acid-binding proteins"/>
    <property type="match status" value="2"/>
</dbReference>
<dbReference type="InterPro" id="IPR013955">
    <property type="entry name" value="Rep_factor-A_C"/>
</dbReference>
<dbReference type="InterPro" id="IPR003871">
    <property type="entry name" value="RFA1B/D_OB_1st"/>
</dbReference>
<dbReference type="GO" id="GO:0008270">
    <property type="term" value="F:zinc ion binding"/>
    <property type="evidence" value="ECO:0007669"/>
    <property type="project" value="UniProtKB-KW"/>
</dbReference>
<dbReference type="Pfam" id="PF08646">
    <property type="entry name" value="Rep_fac-A_C"/>
    <property type="match status" value="1"/>
</dbReference>
<dbReference type="Pfam" id="PF02721">
    <property type="entry name" value="DUF223"/>
    <property type="match status" value="1"/>
</dbReference>
<protein>
    <submittedName>
        <fullName evidence="9">Replication protein A 70 kDa DNA-binding subunit B</fullName>
    </submittedName>
</protein>
<dbReference type="OrthoDB" id="1750540at2759"/>
<evidence type="ECO:0000313" key="9">
    <source>
        <dbReference type="EMBL" id="PWA67346.1"/>
    </source>
</evidence>
<sequence length="468" mass="52664">MSEVFTPLCDVDPMSERIKVKARCVSIWRSHAPGKPTPVWSLDCVIQDEQGNRIQCTIRKDDMPKYEGLLQEGRINEADTVDIIGTIVSLGDLIPFNNHERYKKKDGQDENEFKIALFSPTTYVLTPENFFKGATKKIVGAIRDSYKKKDGQDENEFKIALFSPTTYVLTPKNFFKGATKKIVGAIRDSYDEYTCVIYAKVHKIHKEYGWYYPACKKCSKRATLSDASASGSKASGSGGRRKFWKCDTHGKLNGVVYRYKIIVRVIDESGSASLVLFDNMVHKLLNDTPCWELMEKYHHAPEDVFPSEIDVIVGKKMLFKFTYTEFNITNNNHVYQVKMLSDDREMISVFKEGFLPVENEEDQELDKQAKDVAALSGPDSDNVDGSEFVTPETVKWAGKTSEGMFGYSDDMKALKDGNGGSAGDGSSGSGKRNIIDLDEINEEEYDAKRAKQPDGANQPEVQVKIEKE</sequence>
<evidence type="ECO:0000256" key="3">
    <source>
        <dbReference type="ARBA" id="ARBA00022771"/>
    </source>
</evidence>
<evidence type="ECO:0000259" key="7">
    <source>
        <dbReference type="Pfam" id="PF02721"/>
    </source>
</evidence>
<evidence type="ECO:0000256" key="1">
    <source>
        <dbReference type="ARBA" id="ARBA00005690"/>
    </source>
</evidence>
<feature type="region of interest" description="Disordered" evidence="6">
    <location>
        <begin position="360"/>
        <end position="387"/>
    </location>
</feature>
<dbReference type="Proteomes" id="UP000245207">
    <property type="component" value="Unassembled WGS sequence"/>
</dbReference>
<accession>A0A2U1N1K6</accession>
<dbReference type="Gene3D" id="2.40.50.140">
    <property type="entry name" value="Nucleic acid-binding proteins"/>
    <property type="match status" value="2"/>
</dbReference>
<dbReference type="EMBL" id="PKPP01003849">
    <property type="protein sequence ID" value="PWA67346.1"/>
    <property type="molecule type" value="Genomic_DNA"/>
</dbReference>
<dbReference type="CDD" id="cd04476">
    <property type="entry name" value="RPA1_DBD_C"/>
    <property type="match status" value="1"/>
</dbReference>
<dbReference type="AlphaFoldDB" id="A0A2U1N1K6"/>
<feature type="domain" description="Replication factor A C-terminal" evidence="8">
    <location>
        <begin position="197"/>
        <end position="325"/>
    </location>
</feature>
<gene>
    <name evidence="9" type="ORF">CTI12_AA194150</name>
</gene>
<evidence type="ECO:0000256" key="6">
    <source>
        <dbReference type="SAM" id="MobiDB-lite"/>
    </source>
</evidence>
<evidence type="ECO:0000256" key="5">
    <source>
        <dbReference type="ARBA" id="ARBA00023125"/>
    </source>
</evidence>
<feature type="compositionally biased region" description="Acidic residues" evidence="6">
    <location>
        <begin position="436"/>
        <end position="445"/>
    </location>
</feature>
<reference evidence="9 10" key="1">
    <citation type="journal article" date="2018" name="Mol. Plant">
        <title>The genome of Artemisia annua provides insight into the evolution of Asteraceae family and artemisinin biosynthesis.</title>
        <authorList>
            <person name="Shen Q."/>
            <person name="Zhang L."/>
            <person name="Liao Z."/>
            <person name="Wang S."/>
            <person name="Yan T."/>
            <person name="Shi P."/>
            <person name="Liu M."/>
            <person name="Fu X."/>
            <person name="Pan Q."/>
            <person name="Wang Y."/>
            <person name="Lv Z."/>
            <person name="Lu X."/>
            <person name="Zhang F."/>
            <person name="Jiang W."/>
            <person name="Ma Y."/>
            <person name="Chen M."/>
            <person name="Hao X."/>
            <person name="Li L."/>
            <person name="Tang Y."/>
            <person name="Lv G."/>
            <person name="Zhou Y."/>
            <person name="Sun X."/>
            <person name="Brodelius P.E."/>
            <person name="Rose J.K.C."/>
            <person name="Tang K."/>
        </authorList>
    </citation>
    <scope>NUCLEOTIDE SEQUENCE [LARGE SCALE GENOMIC DNA]</scope>
    <source>
        <strain evidence="10">cv. Huhao1</strain>
        <tissue evidence="9">Leaf</tissue>
    </source>
</reference>
<evidence type="ECO:0000313" key="10">
    <source>
        <dbReference type="Proteomes" id="UP000245207"/>
    </source>
</evidence>
<evidence type="ECO:0000256" key="4">
    <source>
        <dbReference type="ARBA" id="ARBA00022833"/>
    </source>
</evidence>
<name>A0A2U1N1K6_ARTAN</name>
<keyword evidence="5 9" id="KW-0238">DNA-binding</keyword>
<proteinExistence type="inferred from homology"/>
<dbReference type="InterPro" id="IPR047192">
    <property type="entry name" value="Euk_RPA1_DBD_C"/>
</dbReference>
<dbReference type="PANTHER" id="PTHR47165:SF4">
    <property type="entry name" value="OS03G0429900 PROTEIN"/>
    <property type="match status" value="1"/>
</dbReference>
<dbReference type="PANTHER" id="PTHR47165">
    <property type="entry name" value="OS03G0429900 PROTEIN"/>
    <property type="match status" value="1"/>
</dbReference>
<comment type="caution">
    <text evidence="9">The sequence shown here is derived from an EMBL/GenBank/DDBJ whole genome shotgun (WGS) entry which is preliminary data.</text>
</comment>
<feature type="compositionally biased region" description="Gly residues" evidence="6">
    <location>
        <begin position="417"/>
        <end position="428"/>
    </location>
</feature>
<evidence type="ECO:0000259" key="8">
    <source>
        <dbReference type="Pfam" id="PF08646"/>
    </source>
</evidence>